<evidence type="ECO:0000259" key="1">
    <source>
        <dbReference type="PROSITE" id="PS51112"/>
    </source>
</evidence>
<dbReference type="AlphaFoldDB" id="A0A0K8PAM9"/>
<dbReference type="PATRIC" id="fig|1678840.3.peg.651"/>
<dbReference type="STRING" id="1678840.ATC1_12125"/>
<organism evidence="2">
    <name type="scientific">Flexilinea flocculi</name>
    <dbReference type="NCBI Taxonomy" id="1678840"/>
    <lineage>
        <taxon>Bacteria</taxon>
        <taxon>Bacillati</taxon>
        <taxon>Chloroflexota</taxon>
        <taxon>Anaerolineae</taxon>
        <taxon>Anaerolineales</taxon>
        <taxon>Anaerolineaceae</taxon>
        <taxon>Flexilinea</taxon>
    </lineage>
</organism>
<dbReference type="PANTHER" id="PTHR13016:SF0">
    <property type="entry name" value="AMME SYNDROME CANDIDATE GENE 1 PROTEIN"/>
    <property type="match status" value="1"/>
</dbReference>
<sequence length="461" mass="51685">MSIIGAFIVPHPPIILPEIGKGEEKKIQKTIDSYRLVAKRIAELAPETIVVTTPHSILYADYFHISPGLKAEGNLRQFGVHNIILEANYDKEFVQKLEKNAQEELISAGTLGERNPGIDHGTLIPLKFINEFWTSYKLVRIGLSGERLTVHYQFGKCIAKTAEQLNRRTVFIASGDLSHRLKEDGPYGYRAEGPSFDQKVTHAMETGNFLDFFTLDPVLCENAGECGLRSFVIMAGALDGQAVRSTLHSYEGPFGVGYGVASFEITGKDENRHFDKIYEQNEKQRMAERKDHEDPYVRLARTSLETYLTTKKHIKPPENLPQEMITKRAGVFVSLKKFGQLRGCIGTIAPVTKNIAEEIIMNAISSGTNDPRFPPVTVSELPDLVYSVDVLSEAESIHSPDQLDVKRYGVIVSKDYRRGLLLPNLEGIDSVEQQISIAKQKAGIRKDETVTMERFEVVRHQ</sequence>
<name>A0A0K8PAM9_9CHLR</name>
<dbReference type="SUPFAM" id="SSF53213">
    <property type="entry name" value="LigB-like"/>
    <property type="match status" value="1"/>
</dbReference>
<gene>
    <name evidence="2" type="ORF">ATC1_12125</name>
</gene>
<dbReference type="RefSeq" id="WP_062278167.1">
    <property type="nucleotide sequence ID" value="NZ_DF968180.1"/>
</dbReference>
<dbReference type="InterPro" id="IPR004183">
    <property type="entry name" value="Xdiol_dOase_suB"/>
</dbReference>
<dbReference type="InterPro" id="IPR023473">
    <property type="entry name" value="AMMECR1"/>
</dbReference>
<dbReference type="NCBIfam" id="TIGR00296">
    <property type="entry name" value="TIGR00296 family protein"/>
    <property type="match status" value="1"/>
</dbReference>
<dbReference type="InterPro" id="IPR027623">
    <property type="entry name" value="AmmeMemoSam_A"/>
</dbReference>
<dbReference type="PANTHER" id="PTHR13016">
    <property type="entry name" value="AMMECR1 HOMOLOG"/>
    <property type="match status" value="1"/>
</dbReference>
<proteinExistence type="predicted"/>
<keyword evidence="3" id="KW-1185">Reference proteome</keyword>
<dbReference type="EMBL" id="DF968180">
    <property type="protein sequence ID" value="GAP39594.1"/>
    <property type="molecule type" value="Genomic_DNA"/>
</dbReference>
<dbReference type="GO" id="GO:0016702">
    <property type="term" value="F:oxidoreductase activity, acting on single donors with incorporation of molecular oxygen, incorporation of two atoms of oxygen"/>
    <property type="evidence" value="ECO:0007669"/>
    <property type="project" value="UniProtKB-ARBA"/>
</dbReference>
<dbReference type="PROSITE" id="PS51112">
    <property type="entry name" value="AMMECR1"/>
    <property type="match status" value="1"/>
</dbReference>
<dbReference type="Gene3D" id="3.30.700.20">
    <property type="entry name" value="Hypothetical protein ph0010, domain 1"/>
    <property type="match status" value="1"/>
</dbReference>
<dbReference type="InterPro" id="IPR036071">
    <property type="entry name" value="AMMECR1_dom_sf"/>
</dbReference>
<dbReference type="SUPFAM" id="SSF143447">
    <property type="entry name" value="AMMECR1-like"/>
    <property type="match status" value="1"/>
</dbReference>
<feature type="domain" description="AMMECR1" evidence="1">
    <location>
        <begin position="291"/>
        <end position="461"/>
    </location>
</feature>
<dbReference type="OrthoDB" id="159752at2"/>
<dbReference type="Pfam" id="PF01871">
    <property type="entry name" value="AMMECR1"/>
    <property type="match status" value="1"/>
</dbReference>
<dbReference type="NCBIfam" id="TIGR04335">
    <property type="entry name" value="AmmeMemoSam_A"/>
    <property type="match status" value="1"/>
</dbReference>
<dbReference type="Gene3D" id="3.40.830.10">
    <property type="entry name" value="LigB-like"/>
    <property type="match status" value="1"/>
</dbReference>
<evidence type="ECO:0000313" key="2">
    <source>
        <dbReference type="EMBL" id="GAP39594.1"/>
    </source>
</evidence>
<protein>
    <submittedName>
        <fullName evidence="2">PH0010 family/AmmeMemoRadiSam system protein A</fullName>
    </submittedName>
</protein>
<accession>A0A0K8PAM9</accession>
<dbReference type="Proteomes" id="UP000053370">
    <property type="component" value="Unassembled WGS sequence"/>
</dbReference>
<dbReference type="Pfam" id="PF02900">
    <property type="entry name" value="LigB"/>
    <property type="match status" value="1"/>
</dbReference>
<reference evidence="2" key="1">
    <citation type="journal article" date="2015" name="Genome Announc.">
        <title>Draft Genome Sequence of Anaerolineae Strain TC1, a Novel Isolate from a Methanogenic Wastewater Treatment System.</title>
        <authorList>
            <person name="Matsuura N."/>
            <person name="Tourlousse D.M."/>
            <person name="Sun L."/>
            <person name="Toyonaga M."/>
            <person name="Kuroda K."/>
            <person name="Ohashi A."/>
            <person name="Cruz R."/>
            <person name="Yamaguchi T."/>
            <person name="Sekiguchi Y."/>
        </authorList>
    </citation>
    <scope>NUCLEOTIDE SEQUENCE [LARGE SCALE GENOMIC DNA]</scope>
    <source>
        <strain evidence="2">TC1</strain>
    </source>
</reference>
<evidence type="ECO:0000313" key="3">
    <source>
        <dbReference type="Proteomes" id="UP000053370"/>
    </source>
</evidence>
<dbReference type="GO" id="GO:0008198">
    <property type="term" value="F:ferrous iron binding"/>
    <property type="evidence" value="ECO:0007669"/>
    <property type="project" value="InterPro"/>
</dbReference>
<dbReference type="CDD" id="cd07951">
    <property type="entry name" value="ED_3B_N_AMMECR1"/>
    <property type="match status" value="1"/>
</dbReference>
<dbReference type="InterPro" id="IPR027485">
    <property type="entry name" value="AMMECR1_N"/>
</dbReference>
<dbReference type="InterPro" id="IPR002733">
    <property type="entry name" value="AMMECR1_domain"/>
</dbReference>